<gene>
    <name evidence="14" type="ORF">H9Q13_13545</name>
</gene>
<comment type="similarity">
    <text evidence="3">Belongs to the peptidase M1 family.</text>
</comment>
<accession>A0ABR7XIS5</accession>
<comment type="catalytic activity">
    <reaction evidence="1">
        <text>Release of an N-terminal amino acid, Xaa-|-Yaa- from a peptide, amide or arylamide. Xaa is preferably Ala, but may be most amino acids including Pro (slow action). When a terminal hydrophobic residue is followed by a prolyl residue, the two may be released as an intact Xaa-Pro dipeptide.</text>
        <dbReference type="EC" id="3.4.11.2"/>
    </reaction>
</comment>
<dbReference type="Gene3D" id="1.25.10.10">
    <property type="entry name" value="Leucine-rich Repeat Variant"/>
    <property type="match status" value="1"/>
</dbReference>
<keyword evidence="10" id="KW-0862">Zinc</keyword>
<evidence type="ECO:0000313" key="14">
    <source>
        <dbReference type="EMBL" id="MBD1398192.1"/>
    </source>
</evidence>
<dbReference type="InterPro" id="IPR011989">
    <property type="entry name" value="ARM-like"/>
</dbReference>
<protein>
    <recommendedName>
        <fullName evidence="5">Aminopeptidase N</fullName>
        <ecNumber evidence="4">3.4.11.2</ecNumber>
    </recommendedName>
</protein>
<dbReference type="CDD" id="cd09603">
    <property type="entry name" value="M1_APN_like"/>
    <property type="match status" value="1"/>
</dbReference>
<comment type="caution">
    <text evidence="14">The sequence shown here is derived from an EMBL/GenBank/DDBJ whole genome shotgun (WGS) entry which is preliminary data.</text>
</comment>
<dbReference type="SUPFAM" id="SSF55486">
    <property type="entry name" value="Metalloproteases ('zincins'), catalytic domain"/>
    <property type="match status" value="1"/>
</dbReference>
<dbReference type="Pfam" id="PF17900">
    <property type="entry name" value="Peptidase_M1_N"/>
    <property type="match status" value="1"/>
</dbReference>
<dbReference type="PROSITE" id="PS51257">
    <property type="entry name" value="PROKAR_LIPOPROTEIN"/>
    <property type="match status" value="1"/>
</dbReference>
<sequence>MNHRFLGIVGLATAMAFTSGCRVNKSTGAAPATGPVADKQTTAAVAAVPVWAPKNHAFNPSKTRVHDLLHTKLRISFDWEKQHLLGIAELTLKPYFYPQNKLVLDAKGFDIHRVSLMNGFDAKELQYTYDGMKLTIDLGKTFTRNDKFVVEIDYTAKPNELALGGSDAITQDKGLYFINPKGKDPDKPRQIWTQGETEANSAWFPTIDSPNERMTQELYLTVDPKFTTLSNGTFVYSRKNADGTKTDYWKMDMPHAPYLTMMAIGEFAVVKDKWRNLEVNYYVEPAYEKTAKKIFGHTPEMMEFFSQKLGVDYPWSKYAQVVVRDFVSGAMENTSASTFMEDVQLNERELLDKNWDGIIAHELFHQWFGDYVTTESWANLPLNEAFANYSEYLWAEHKFGADEAAYLHLDELEQYLDEAETKREPLIRYRYADREDMFDSHSYAKGGRVLHMLRKYVGDEAFFASLNRYLTLHKLSDVEVAELRMAFEDVTGEDLMWFFDQWFLSAGHPELKVSHTYQNGGLSLQVWQQQDTLYAPVYRLPVKVVTWENGKKTEHAIEITKAKQNFLLPVSAQPQLVLFDSEQQLLGTVDHAKTKEELIFQFSNAKQFKAKLNALEQLLDEMSSPDIQKLMQVALQDDFWFIRNVALEALGQLKGKEAMAFEAKVKQMAQNDKKSDVRAGAILVLSGWETEQEKYKALYEQAMRDSSYKVAAAGILAYAGTGAKDVTQRLSAFEKEKNEEIVLALASYYAVQGGPTKYDWFMKQTKNAKGGALYYMLQSLGAYLAVNHEANTPEAIAMLADLAQNHSQYYVRLAAFQALMVLSEQAEILELLKEIKQNEKDKRLLELYNQLSI</sequence>
<evidence type="ECO:0000256" key="2">
    <source>
        <dbReference type="ARBA" id="ARBA00001947"/>
    </source>
</evidence>
<dbReference type="Gene3D" id="1.10.390.10">
    <property type="entry name" value="Neutral Protease Domain 2"/>
    <property type="match status" value="1"/>
</dbReference>
<dbReference type="SUPFAM" id="SSF63737">
    <property type="entry name" value="Leukotriene A4 hydrolase N-terminal domain"/>
    <property type="match status" value="1"/>
</dbReference>
<dbReference type="Pfam" id="PF01433">
    <property type="entry name" value="Peptidase_M1"/>
    <property type="match status" value="1"/>
</dbReference>
<keyword evidence="11" id="KW-0482">Metalloprotease</keyword>
<dbReference type="InterPro" id="IPR027268">
    <property type="entry name" value="Peptidase_M4/M1_CTD_sf"/>
</dbReference>
<dbReference type="EMBL" id="JACXAJ010000007">
    <property type="protein sequence ID" value="MBD1398192.1"/>
    <property type="molecule type" value="Genomic_DNA"/>
</dbReference>
<dbReference type="InterPro" id="IPR042097">
    <property type="entry name" value="Aminopeptidase_N-like_N_sf"/>
</dbReference>
<organism evidence="14 15">
    <name type="scientific">Pontibacter aquaedesilientis</name>
    <dbReference type="NCBI Taxonomy" id="2766980"/>
    <lineage>
        <taxon>Bacteria</taxon>
        <taxon>Pseudomonadati</taxon>
        <taxon>Bacteroidota</taxon>
        <taxon>Cytophagia</taxon>
        <taxon>Cytophagales</taxon>
        <taxon>Hymenobacteraceae</taxon>
        <taxon>Pontibacter</taxon>
    </lineage>
</organism>
<dbReference type="InterPro" id="IPR014782">
    <property type="entry name" value="Peptidase_M1_dom"/>
</dbReference>
<evidence type="ECO:0000256" key="6">
    <source>
        <dbReference type="ARBA" id="ARBA00022438"/>
    </source>
</evidence>
<dbReference type="Gene3D" id="2.60.40.1730">
    <property type="entry name" value="tricorn interacting facor f3 domain"/>
    <property type="match status" value="1"/>
</dbReference>
<dbReference type="EC" id="3.4.11.2" evidence="4"/>
<dbReference type="InterPro" id="IPR045357">
    <property type="entry name" value="Aminopeptidase_N-like_N"/>
</dbReference>
<dbReference type="RefSeq" id="WP_191184347.1">
    <property type="nucleotide sequence ID" value="NZ_JACXAJ010000007.1"/>
</dbReference>
<evidence type="ECO:0000256" key="8">
    <source>
        <dbReference type="ARBA" id="ARBA00022723"/>
    </source>
</evidence>
<feature type="domain" description="Peptidase M1 membrane alanine aminopeptidase" evidence="12">
    <location>
        <begin position="297"/>
        <end position="502"/>
    </location>
</feature>
<evidence type="ECO:0000313" key="15">
    <source>
        <dbReference type="Proteomes" id="UP000625551"/>
    </source>
</evidence>
<evidence type="ECO:0000256" key="4">
    <source>
        <dbReference type="ARBA" id="ARBA00012564"/>
    </source>
</evidence>
<dbReference type="PRINTS" id="PR00756">
    <property type="entry name" value="ALADIPTASE"/>
</dbReference>
<dbReference type="SUPFAM" id="SSF48371">
    <property type="entry name" value="ARM repeat"/>
    <property type="match status" value="1"/>
</dbReference>
<keyword evidence="8" id="KW-0479">Metal-binding</keyword>
<reference evidence="14 15" key="1">
    <citation type="submission" date="2020-09" db="EMBL/GenBank/DDBJ databases">
        <title>Genome sequencing and assembly of Pontibacter sp.</title>
        <authorList>
            <person name="Chhetri G."/>
        </authorList>
    </citation>
    <scope>NUCLEOTIDE SEQUENCE [LARGE SCALE GENOMIC DNA]</scope>
    <source>
        <strain evidence="14 15">JH31</strain>
    </source>
</reference>
<dbReference type="InterPro" id="IPR050344">
    <property type="entry name" value="Peptidase_M1_aminopeptidases"/>
</dbReference>
<evidence type="ECO:0000256" key="1">
    <source>
        <dbReference type="ARBA" id="ARBA00000098"/>
    </source>
</evidence>
<evidence type="ECO:0000256" key="11">
    <source>
        <dbReference type="ARBA" id="ARBA00023049"/>
    </source>
</evidence>
<keyword evidence="6" id="KW-0031">Aminopeptidase</keyword>
<dbReference type="InterPro" id="IPR001930">
    <property type="entry name" value="Peptidase_M1"/>
</dbReference>
<name>A0ABR7XIS5_9BACT</name>
<feature type="domain" description="Aminopeptidase N-like N-terminal" evidence="13">
    <location>
        <begin position="70"/>
        <end position="259"/>
    </location>
</feature>
<comment type="cofactor">
    <cofactor evidence="2">
        <name>Zn(2+)</name>
        <dbReference type="ChEBI" id="CHEBI:29105"/>
    </cofactor>
</comment>
<proteinExistence type="inferred from homology"/>
<evidence type="ECO:0000256" key="3">
    <source>
        <dbReference type="ARBA" id="ARBA00010136"/>
    </source>
</evidence>
<evidence type="ECO:0000256" key="7">
    <source>
        <dbReference type="ARBA" id="ARBA00022670"/>
    </source>
</evidence>
<evidence type="ECO:0000259" key="12">
    <source>
        <dbReference type="Pfam" id="PF01433"/>
    </source>
</evidence>
<keyword evidence="7" id="KW-0645">Protease</keyword>
<keyword evidence="9" id="KW-0378">Hydrolase</keyword>
<evidence type="ECO:0000259" key="13">
    <source>
        <dbReference type="Pfam" id="PF17900"/>
    </source>
</evidence>
<evidence type="ECO:0000256" key="5">
    <source>
        <dbReference type="ARBA" id="ARBA00015611"/>
    </source>
</evidence>
<dbReference type="Proteomes" id="UP000625551">
    <property type="component" value="Unassembled WGS sequence"/>
</dbReference>
<dbReference type="PANTHER" id="PTHR11533:SF174">
    <property type="entry name" value="PUROMYCIN-SENSITIVE AMINOPEPTIDASE-RELATED"/>
    <property type="match status" value="1"/>
</dbReference>
<keyword evidence="15" id="KW-1185">Reference proteome</keyword>
<dbReference type="PANTHER" id="PTHR11533">
    <property type="entry name" value="PROTEASE M1 ZINC METALLOPROTEASE"/>
    <property type="match status" value="1"/>
</dbReference>
<evidence type="ECO:0000256" key="9">
    <source>
        <dbReference type="ARBA" id="ARBA00022801"/>
    </source>
</evidence>
<dbReference type="InterPro" id="IPR016024">
    <property type="entry name" value="ARM-type_fold"/>
</dbReference>
<evidence type="ECO:0000256" key="10">
    <source>
        <dbReference type="ARBA" id="ARBA00022833"/>
    </source>
</evidence>